<dbReference type="Proteomes" id="UP000245207">
    <property type="component" value="Unassembled WGS sequence"/>
</dbReference>
<keyword evidence="1" id="KW-0695">RNA-directed DNA polymerase</keyword>
<comment type="caution">
    <text evidence="1">The sequence shown here is derived from an EMBL/GenBank/DDBJ whole genome shotgun (WGS) entry which is preliminary data.</text>
</comment>
<sequence>MEDAALFFDKGLRESIENIVVCEGPFFGDLQWRLSSLPIRLGGLGLGPSTTSTDANAVLSS</sequence>
<gene>
    <name evidence="1" type="ORF">CTI12_AA316210</name>
</gene>
<keyword evidence="1" id="KW-0548">Nucleotidyltransferase</keyword>
<accession>A0A2U1LZZ8</accession>
<keyword evidence="2" id="KW-1185">Reference proteome</keyword>
<dbReference type="PANTHER" id="PTHR48462">
    <property type="entry name" value="PROTEIN, PUTATIVE-RELATED"/>
    <property type="match status" value="1"/>
</dbReference>
<dbReference type="AlphaFoldDB" id="A0A2U1LZZ8"/>
<dbReference type="GO" id="GO:0003964">
    <property type="term" value="F:RNA-directed DNA polymerase activity"/>
    <property type="evidence" value="ECO:0007669"/>
    <property type="project" value="UniProtKB-KW"/>
</dbReference>
<name>A0A2U1LZZ8_ARTAN</name>
<reference evidence="1 2" key="1">
    <citation type="journal article" date="2018" name="Mol. Plant">
        <title>The genome of Artemisia annua provides insight into the evolution of Asteraceae family and artemisinin biosynthesis.</title>
        <authorList>
            <person name="Shen Q."/>
            <person name="Zhang L."/>
            <person name="Liao Z."/>
            <person name="Wang S."/>
            <person name="Yan T."/>
            <person name="Shi P."/>
            <person name="Liu M."/>
            <person name="Fu X."/>
            <person name="Pan Q."/>
            <person name="Wang Y."/>
            <person name="Lv Z."/>
            <person name="Lu X."/>
            <person name="Zhang F."/>
            <person name="Jiang W."/>
            <person name="Ma Y."/>
            <person name="Chen M."/>
            <person name="Hao X."/>
            <person name="Li L."/>
            <person name="Tang Y."/>
            <person name="Lv G."/>
            <person name="Zhou Y."/>
            <person name="Sun X."/>
            <person name="Brodelius P.E."/>
            <person name="Rose J.K.C."/>
            <person name="Tang K."/>
        </authorList>
    </citation>
    <scope>NUCLEOTIDE SEQUENCE [LARGE SCALE GENOMIC DNA]</scope>
    <source>
        <strain evidence="2">cv. Huhao1</strain>
        <tissue evidence="1">Leaf</tissue>
    </source>
</reference>
<organism evidence="1 2">
    <name type="scientific">Artemisia annua</name>
    <name type="common">Sweet wormwood</name>
    <dbReference type="NCBI Taxonomy" id="35608"/>
    <lineage>
        <taxon>Eukaryota</taxon>
        <taxon>Viridiplantae</taxon>
        <taxon>Streptophyta</taxon>
        <taxon>Embryophyta</taxon>
        <taxon>Tracheophyta</taxon>
        <taxon>Spermatophyta</taxon>
        <taxon>Magnoliopsida</taxon>
        <taxon>eudicotyledons</taxon>
        <taxon>Gunneridae</taxon>
        <taxon>Pentapetalae</taxon>
        <taxon>asterids</taxon>
        <taxon>campanulids</taxon>
        <taxon>Asterales</taxon>
        <taxon>Asteraceae</taxon>
        <taxon>Asteroideae</taxon>
        <taxon>Anthemideae</taxon>
        <taxon>Artemisiinae</taxon>
        <taxon>Artemisia</taxon>
    </lineage>
</organism>
<proteinExistence type="predicted"/>
<evidence type="ECO:0000313" key="2">
    <source>
        <dbReference type="Proteomes" id="UP000245207"/>
    </source>
</evidence>
<keyword evidence="1" id="KW-0808">Transferase</keyword>
<evidence type="ECO:0000313" key="1">
    <source>
        <dbReference type="EMBL" id="PWA54571.1"/>
    </source>
</evidence>
<dbReference type="PANTHER" id="PTHR48462:SF1">
    <property type="entry name" value="PROTEIN, PUTATIVE-RELATED"/>
    <property type="match status" value="1"/>
</dbReference>
<dbReference type="EMBL" id="PKPP01007035">
    <property type="protein sequence ID" value="PWA54571.1"/>
    <property type="molecule type" value="Genomic_DNA"/>
</dbReference>
<protein>
    <submittedName>
        <fullName evidence="1">Reverse transcriptase domain-containing protein</fullName>
    </submittedName>
</protein>